<comment type="pathway">
    <text evidence="1">Protein modification; protein ubiquitination.</text>
</comment>
<protein>
    <recommendedName>
        <fullName evidence="5">SKP1 component POZ domain-containing protein</fullName>
    </recommendedName>
</protein>
<evidence type="ECO:0000256" key="4">
    <source>
        <dbReference type="SAM" id="MobiDB-lite"/>
    </source>
</evidence>
<evidence type="ECO:0000256" key="1">
    <source>
        <dbReference type="ARBA" id="ARBA00004906"/>
    </source>
</evidence>
<dbReference type="GO" id="GO:0016567">
    <property type="term" value="P:protein ubiquitination"/>
    <property type="evidence" value="ECO:0007669"/>
    <property type="project" value="UniProtKB-UniPathway"/>
</dbReference>
<dbReference type="OrthoDB" id="1748554at2759"/>
<sequence length="667" mass="76376">MHPQVMNSYIWLQTADGSIQQVEEEIAMFCPMIRREILETGMGSSKNYAISLPRVNPAIFSLILDYCRFHKLLGHSNKERKSFDEKFIRVDTKRLCELTSAADSLQLKPLNVEVEEELVDERSVDDLLSFINGEHGVTFETDWSVAALLRLTWEIASKKKSLWVDWIYGNLIKKRNFWTLKIPADSSWAWRQILRSRILAKEMISHLIGNGCNTSIWFDPWHPKGILQEAIGPNLQRAARLTSSAMVSELLCDGAWAPPPSRSLVFSEVWAELPPLGMVGHEEEDLIIWKPNSNGIYSVKSAWNAIRSVKPRVHWGQLCWFNMDIPRHSLIAWLICASEGLDHLFFDCLYTREVWKVIIDWCGFHSRSILGWGAEKDWILDAFKGTNFIQCVRKVALNATLYYVWQERNNRIFKNQFRDFHSLSELIKSDSRGRFSYDRPTVEDSDRNRSLLAKWDSYGIRAAKHKKKNQRRKDQLKYSSSSIATENHKKELDSVSSVRCNGEVNNIFLQSTSKTSKAQDVADETFAHKVGFDDGDIDDELDPVIKEELDREVEDFARRLNSDWPERMQEILSSGQVRSDVQIPSKKKKKKRSDVQISTNGDGPLGKCTSSLVFWDIDTGTFISNFACAHTNVSHLIEGGPEMILQWIPIPQQSAAGTVSRCLHGSC</sequence>
<keyword evidence="3" id="KW-0833">Ubl conjugation pathway</keyword>
<name>A0A835A183_TETSI</name>
<dbReference type="InterPro" id="IPR001232">
    <property type="entry name" value="SKP1-like"/>
</dbReference>
<evidence type="ECO:0000259" key="5">
    <source>
        <dbReference type="Pfam" id="PF03931"/>
    </source>
</evidence>
<evidence type="ECO:0000313" key="6">
    <source>
        <dbReference type="EMBL" id="KAF8412252.1"/>
    </source>
</evidence>
<feature type="region of interest" description="Disordered" evidence="4">
    <location>
        <begin position="573"/>
        <end position="600"/>
    </location>
</feature>
<gene>
    <name evidence="6" type="ORF">HHK36_000212</name>
</gene>
<dbReference type="Pfam" id="PF03931">
    <property type="entry name" value="Skp1_POZ"/>
    <property type="match status" value="1"/>
</dbReference>
<dbReference type="AlphaFoldDB" id="A0A835A183"/>
<proteinExistence type="inferred from homology"/>
<comment type="caution">
    <text evidence="6">The sequence shown here is derived from an EMBL/GenBank/DDBJ whole genome shotgun (WGS) entry which is preliminary data.</text>
</comment>
<dbReference type="InterPro" id="IPR016897">
    <property type="entry name" value="SKP1"/>
</dbReference>
<reference evidence="6 7" key="1">
    <citation type="submission" date="2020-04" db="EMBL/GenBank/DDBJ databases">
        <title>Plant Genome Project.</title>
        <authorList>
            <person name="Zhang R.-G."/>
        </authorList>
    </citation>
    <scope>NUCLEOTIDE SEQUENCE [LARGE SCALE GENOMIC DNA]</scope>
    <source>
        <strain evidence="6">YNK0</strain>
        <tissue evidence="6">Leaf</tissue>
    </source>
</reference>
<comment type="similarity">
    <text evidence="2">Belongs to the SKP1 family.</text>
</comment>
<organism evidence="6 7">
    <name type="scientific">Tetracentron sinense</name>
    <name type="common">Spur-leaf</name>
    <dbReference type="NCBI Taxonomy" id="13715"/>
    <lineage>
        <taxon>Eukaryota</taxon>
        <taxon>Viridiplantae</taxon>
        <taxon>Streptophyta</taxon>
        <taxon>Embryophyta</taxon>
        <taxon>Tracheophyta</taxon>
        <taxon>Spermatophyta</taxon>
        <taxon>Magnoliopsida</taxon>
        <taxon>Trochodendrales</taxon>
        <taxon>Trochodendraceae</taxon>
        <taxon>Tetracentron</taxon>
    </lineage>
</organism>
<accession>A0A835A183</accession>
<evidence type="ECO:0000313" key="7">
    <source>
        <dbReference type="Proteomes" id="UP000655225"/>
    </source>
</evidence>
<dbReference type="GO" id="GO:0009867">
    <property type="term" value="P:jasmonic acid mediated signaling pathway"/>
    <property type="evidence" value="ECO:0007669"/>
    <property type="project" value="UniProtKB-ARBA"/>
</dbReference>
<dbReference type="UniPathway" id="UPA00143"/>
<evidence type="ECO:0000256" key="3">
    <source>
        <dbReference type="ARBA" id="ARBA00022786"/>
    </source>
</evidence>
<dbReference type="InterPro" id="IPR016073">
    <property type="entry name" value="Skp1_comp_POZ"/>
</dbReference>
<dbReference type="GO" id="GO:0006511">
    <property type="term" value="P:ubiquitin-dependent protein catabolic process"/>
    <property type="evidence" value="ECO:0007669"/>
    <property type="project" value="InterPro"/>
</dbReference>
<feature type="region of interest" description="Disordered" evidence="4">
    <location>
        <begin position="463"/>
        <end position="482"/>
    </location>
</feature>
<feature type="domain" description="SKP1 component POZ" evidence="5">
    <location>
        <begin position="10"/>
        <end position="71"/>
    </location>
</feature>
<dbReference type="Gene3D" id="3.30.710.10">
    <property type="entry name" value="Potassium Channel Kv1.1, Chain A"/>
    <property type="match status" value="1"/>
</dbReference>
<dbReference type="SMART" id="SM00512">
    <property type="entry name" value="Skp1"/>
    <property type="match status" value="1"/>
</dbReference>
<dbReference type="InterPro" id="IPR011333">
    <property type="entry name" value="SKP1/BTB/POZ_sf"/>
</dbReference>
<dbReference type="SUPFAM" id="SSF54695">
    <property type="entry name" value="POZ domain"/>
    <property type="match status" value="1"/>
</dbReference>
<dbReference type="EMBL" id="JABCRI010000001">
    <property type="protein sequence ID" value="KAF8412252.1"/>
    <property type="molecule type" value="Genomic_DNA"/>
</dbReference>
<keyword evidence="7" id="KW-1185">Reference proteome</keyword>
<dbReference type="Proteomes" id="UP000655225">
    <property type="component" value="Unassembled WGS sequence"/>
</dbReference>
<dbReference type="PANTHER" id="PTHR11165">
    <property type="entry name" value="SKP1"/>
    <property type="match status" value="1"/>
</dbReference>
<evidence type="ECO:0000256" key="2">
    <source>
        <dbReference type="ARBA" id="ARBA00009993"/>
    </source>
</evidence>